<gene>
    <name evidence="5" type="ORF">DILT_LOCUS6992</name>
</gene>
<dbReference type="SUPFAM" id="SSF56112">
    <property type="entry name" value="Protein kinase-like (PK-like)"/>
    <property type="match status" value="1"/>
</dbReference>
<dbReference type="EMBL" id="UYRU01050863">
    <property type="protein sequence ID" value="VDN11161.1"/>
    <property type="molecule type" value="Genomic_DNA"/>
</dbReference>
<dbReference type="GO" id="GO:0005524">
    <property type="term" value="F:ATP binding"/>
    <property type="evidence" value="ECO:0007669"/>
    <property type="project" value="UniProtKB-UniRule"/>
</dbReference>
<evidence type="ECO:0000256" key="3">
    <source>
        <dbReference type="PROSITE-ProRule" id="PRU10141"/>
    </source>
</evidence>
<protein>
    <recommendedName>
        <fullName evidence="4">Protein kinase domain-containing protein</fullName>
    </recommendedName>
</protein>
<dbReference type="AlphaFoldDB" id="A0A3P7LYD4"/>
<feature type="domain" description="Protein kinase" evidence="4">
    <location>
        <begin position="29"/>
        <end position="224"/>
    </location>
</feature>
<dbReference type="Gene3D" id="3.30.200.20">
    <property type="entry name" value="Phosphorylase Kinase, domain 1"/>
    <property type="match status" value="1"/>
</dbReference>
<reference evidence="5 6" key="1">
    <citation type="submission" date="2018-11" db="EMBL/GenBank/DDBJ databases">
        <authorList>
            <consortium name="Pathogen Informatics"/>
        </authorList>
    </citation>
    <scope>NUCLEOTIDE SEQUENCE [LARGE SCALE GENOMIC DNA]</scope>
</reference>
<evidence type="ECO:0000259" key="4">
    <source>
        <dbReference type="PROSITE" id="PS50011"/>
    </source>
</evidence>
<name>A0A3P7LYD4_DIBLA</name>
<dbReference type="InterPro" id="IPR000719">
    <property type="entry name" value="Prot_kinase_dom"/>
</dbReference>
<evidence type="ECO:0000256" key="1">
    <source>
        <dbReference type="ARBA" id="ARBA00022741"/>
    </source>
</evidence>
<dbReference type="Proteomes" id="UP000281553">
    <property type="component" value="Unassembled WGS sequence"/>
</dbReference>
<dbReference type="Gene3D" id="1.10.510.10">
    <property type="entry name" value="Transferase(Phosphotransferase) domain 1"/>
    <property type="match status" value="1"/>
</dbReference>
<organism evidence="5 6">
    <name type="scientific">Dibothriocephalus latus</name>
    <name type="common">Fish tapeworm</name>
    <name type="synonym">Diphyllobothrium latum</name>
    <dbReference type="NCBI Taxonomy" id="60516"/>
    <lineage>
        <taxon>Eukaryota</taxon>
        <taxon>Metazoa</taxon>
        <taxon>Spiralia</taxon>
        <taxon>Lophotrochozoa</taxon>
        <taxon>Platyhelminthes</taxon>
        <taxon>Cestoda</taxon>
        <taxon>Eucestoda</taxon>
        <taxon>Diphyllobothriidea</taxon>
        <taxon>Diphyllobothriidae</taxon>
        <taxon>Dibothriocephalus</taxon>
    </lineage>
</organism>
<dbReference type="PROSITE" id="PS50011">
    <property type="entry name" value="PROTEIN_KINASE_DOM"/>
    <property type="match status" value="1"/>
</dbReference>
<dbReference type="InterPro" id="IPR011009">
    <property type="entry name" value="Kinase-like_dom_sf"/>
</dbReference>
<dbReference type="InterPro" id="IPR050198">
    <property type="entry name" value="Non-receptor_tyrosine_kinases"/>
</dbReference>
<evidence type="ECO:0000313" key="6">
    <source>
        <dbReference type="Proteomes" id="UP000281553"/>
    </source>
</evidence>
<accession>A0A3P7LYD4</accession>
<dbReference type="Pfam" id="PF07714">
    <property type="entry name" value="PK_Tyr_Ser-Thr"/>
    <property type="match status" value="1"/>
</dbReference>
<dbReference type="PANTHER" id="PTHR24418">
    <property type="entry name" value="TYROSINE-PROTEIN KINASE"/>
    <property type="match status" value="1"/>
</dbReference>
<dbReference type="InterPro" id="IPR017441">
    <property type="entry name" value="Protein_kinase_ATP_BS"/>
</dbReference>
<dbReference type="OrthoDB" id="4062651at2759"/>
<evidence type="ECO:0000313" key="5">
    <source>
        <dbReference type="EMBL" id="VDN11161.1"/>
    </source>
</evidence>
<sequence length="224" mass="25458">MCHPLTGPRAKNSSLKKEFGSKNISRHLVVWQKDLGRGNYGRVYLATFRNTQVAVKEALGPQTTKESIDEAKLLSQLSHPRILCLLGICCEPNTEPLLIITEFMPKGSLLDFLKTEEGKAFSIDDLIKILSQICEGMAYLEEHKVVHNDLRAANVLVDEDNSVRVADFGLAKILRCDNRDINIRLRFKNLYPLNHSKYGQKWLFAKTQTVYVSHMKKVMKLMVA</sequence>
<evidence type="ECO:0000256" key="2">
    <source>
        <dbReference type="ARBA" id="ARBA00022840"/>
    </source>
</evidence>
<keyword evidence="2 3" id="KW-0067">ATP-binding</keyword>
<dbReference type="GO" id="GO:0004672">
    <property type="term" value="F:protein kinase activity"/>
    <property type="evidence" value="ECO:0007669"/>
    <property type="project" value="InterPro"/>
</dbReference>
<dbReference type="InterPro" id="IPR008266">
    <property type="entry name" value="Tyr_kinase_AS"/>
</dbReference>
<dbReference type="PROSITE" id="PS00109">
    <property type="entry name" value="PROTEIN_KINASE_TYR"/>
    <property type="match status" value="1"/>
</dbReference>
<proteinExistence type="predicted"/>
<dbReference type="InterPro" id="IPR001245">
    <property type="entry name" value="Ser-Thr/Tyr_kinase_cat_dom"/>
</dbReference>
<keyword evidence="6" id="KW-1185">Reference proteome</keyword>
<feature type="binding site" evidence="3">
    <location>
        <position position="56"/>
    </location>
    <ligand>
        <name>ATP</name>
        <dbReference type="ChEBI" id="CHEBI:30616"/>
    </ligand>
</feature>
<dbReference type="PROSITE" id="PS00107">
    <property type="entry name" value="PROTEIN_KINASE_ATP"/>
    <property type="match status" value="1"/>
</dbReference>
<dbReference type="PRINTS" id="PR00109">
    <property type="entry name" value="TYRKINASE"/>
</dbReference>
<keyword evidence="1 3" id="KW-0547">Nucleotide-binding</keyword>